<protein>
    <submittedName>
        <fullName evidence="5">LuxR C-terminal-related transcriptional regulator</fullName>
    </submittedName>
</protein>
<comment type="caution">
    <text evidence="5">The sequence shown here is derived from an EMBL/GenBank/DDBJ whole genome shotgun (WGS) entry which is preliminary data.</text>
</comment>
<dbReference type="InterPro" id="IPR000792">
    <property type="entry name" value="Tscrpt_reg_LuxR_C"/>
</dbReference>
<gene>
    <name evidence="5" type="ORF">ACFSKW_17440</name>
</gene>
<reference evidence="6" key="1">
    <citation type="journal article" date="2019" name="Int. J. Syst. Evol. Microbiol.">
        <title>The Global Catalogue of Microorganisms (GCM) 10K type strain sequencing project: providing services to taxonomists for standard genome sequencing and annotation.</title>
        <authorList>
            <consortium name="The Broad Institute Genomics Platform"/>
            <consortium name="The Broad Institute Genome Sequencing Center for Infectious Disease"/>
            <person name="Wu L."/>
            <person name="Ma J."/>
        </authorList>
    </citation>
    <scope>NUCLEOTIDE SEQUENCE [LARGE SCALE GENOMIC DNA]</scope>
    <source>
        <strain evidence="6">ICMP 6774ER</strain>
    </source>
</reference>
<dbReference type="SUPFAM" id="SSF46894">
    <property type="entry name" value="C-terminal effector domain of the bipartite response regulators"/>
    <property type="match status" value="1"/>
</dbReference>
<proteinExistence type="predicted"/>
<dbReference type="EMBL" id="JBHUFV010000026">
    <property type="protein sequence ID" value="MFD1933257.1"/>
    <property type="molecule type" value="Genomic_DNA"/>
</dbReference>
<dbReference type="PANTHER" id="PTHR44688">
    <property type="entry name" value="DNA-BINDING TRANSCRIPTIONAL ACTIVATOR DEVR_DOSR"/>
    <property type="match status" value="1"/>
</dbReference>
<accession>A0ABW4SUK7</accession>
<keyword evidence="3" id="KW-0804">Transcription</keyword>
<dbReference type="Pfam" id="PF00196">
    <property type="entry name" value="GerE"/>
    <property type="match status" value="1"/>
</dbReference>
<dbReference type="InterPro" id="IPR011990">
    <property type="entry name" value="TPR-like_helical_dom_sf"/>
</dbReference>
<dbReference type="PROSITE" id="PS00622">
    <property type="entry name" value="HTH_LUXR_1"/>
    <property type="match status" value="1"/>
</dbReference>
<keyword evidence="6" id="KW-1185">Reference proteome</keyword>
<evidence type="ECO:0000256" key="2">
    <source>
        <dbReference type="ARBA" id="ARBA00023125"/>
    </source>
</evidence>
<dbReference type="PRINTS" id="PR00038">
    <property type="entry name" value="HTHLUXR"/>
</dbReference>
<dbReference type="InterPro" id="IPR016032">
    <property type="entry name" value="Sig_transdc_resp-reg_C-effctor"/>
</dbReference>
<evidence type="ECO:0000313" key="5">
    <source>
        <dbReference type="EMBL" id="MFD1933257.1"/>
    </source>
</evidence>
<evidence type="ECO:0000256" key="3">
    <source>
        <dbReference type="ARBA" id="ARBA00023163"/>
    </source>
</evidence>
<keyword evidence="2" id="KW-0238">DNA-binding</keyword>
<evidence type="ECO:0000256" key="1">
    <source>
        <dbReference type="ARBA" id="ARBA00023015"/>
    </source>
</evidence>
<organism evidence="5 6">
    <name type="scientific">Nonomuraea mangrovi</name>
    <dbReference type="NCBI Taxonomy" id="2316207"/>
    <lineage>
        <taxon>Bacteria</taxon>
        <taxon>Bacillati</taxon>
        <taxon>Actinomycetota</taxon>
        <taxon>Actinomycetes</taxon>
        <taxon>Streptosporangiales</taxon>
        <taxon>Streptosporangiaceae</taxon>
        <taxon>Nonomuraea</taxon>
    </lineage>
</organism>
<dbReference type="SMART" id="SM00421">
    <property type="entry name" value="HTH_LUXR"/>
    <property type="match status" value="1"/>
</dbReference>
<dbReference type="InterPro" id="IPR036388">
    <property type="entry name" value="WH-like_DNA-bd_sf"/>
</dbReference>
<dbReference type="SUPFAM" id="SSF48452">
    <property type="entry name" value="TPR-like"/>
    <property type="match status" value="1"/>
</dbReference>
<dbReference type="CDD" id="cd06170">
    <property type="entry name" value="LuxR_C_like"/>
    <property type="match status" value="1"/>
</dbReference>
<dbReference type="PANTHER" id="PTHR44688:SF16">
    <property type="entry name" value="DNA-BINDING TRANSCRIPTIONAL ACTIVATOR DEVR_DOSR"/>
    <property type="match status" value="1"/>
</dbReference>
<sequence>MTTAGILDRARESFGRKAWAEAFALLSAADRESPLRLEDLQRLATAAYLVGRDADSTDVWARAYHESLRRGEAAQAVRCAFWLSFELLNKGDLARGGGWIARGQRLLDDGLRDCVEQGYLLYGVALRCIFGGDSATAHDTFGSAAEIGERFRDPDLVTLARLGQGRALIRMGETAPGVALLDEVMVAVTAGEVSAVIAGDVYCTVIEGCQEAFDLRRAQEWTAALSHWCASQPELILYRGQCLVHRAEIMQVHGAWSDAMAEARRACEPLSRPTRQPAVGAALYLQAELHRLRGEFVKAEEAYRRANQLGREPQPGLALLQLVQGDVDAAQGAIRRLVAEARDRVTRSKLLAAHVEIMLAAGDVKAAGVAADELRTIAADVDMPFLHAVAAHATGAVLVGEGDGQAALEALRRAWRTWHELDAPYETACARVLMGLACRLLGDEDGAAMELDAARWVFQELGAGPDVARVEALSRKTAARTTSPLTMREAQVLRLVAAGKTNRAIAADLFLSEKTVARHVSNIFAKLGVSSRSAATAYAYEHGLV</sequence>
<dbReference type="PROSITE" id="PS50043">
    <property type="entry name" value="HTH_LUXR_2"/>
    <property type="match status" value="1"/>
</dbReference>
<dbReference type="Gene3D" id="1.25.40.10">
    <property type="entry name" value="Tetratricopeptide repeat domain"/>
    <property type="match status" value="1"/>
</dbReference>
<keyword evidence="1" id="KW-0805">Transcription regulation</keyword>
<dbReference type="RefSeq" id="WP_379573301.1">
    <property type="nucleotide sequence ID" value="NZ_JBHUFV010000026.1"/>
</dbReference>
<evidence type="ECO:0000313" key="6">
    <source>
        <dbReference type="Proteomes" id="UP001597368"/>
    </source>
</evidence>
<dbReference type="Proteomes" id="UP001597368">
    <property type="component" value="Unassembled WGS sequence"/>
</dbReference>
<evidence type="ECO:0000259" key="4">
    <source>
        <dbReference type="PROSITE" id="PS50043"/>
    </source>
</evidence>
<feature type="domain" description="HTH luxR-type" evidence="4">
    <location>
        <begin position="478"/>
        <end position="543"/>
    </location>
</feature>
<dbReference type="Gene3D" id="1.10.10.10">
    <property type="entry name" value="Winged helix-like DNA-binding domain superfamily/Winged helix DNA-binding domain"/>
    <property type="match status" value="1"/>
</dbReference>
<name>A0ABW4SUK7_9ACTN</name>